<name>A0ABN2EIP7_9ACTN</name>
<keyword evidence="2" id="KW-1185">Reference proteome</keyword>
<protein>
    <recommendedName>
        <fullName evidence="3">RHS repeat-associated protein</fullName>
    </recommendedName>
</protein>
<comment type="caution">
    <text evidence="1">The sequence shown here is derived from an EMBL/GenBank/DDBJ whole genome shotgun (WGS) entry which is preliminary data.</text>
</comment>
<dbReference type="Gene3D" id="2.180.10.10">
    <property type="entry name" value="RHS repeat-associated core"/>
    <property type="match status" value="1"/>
</dbReference>
<accession>A0ABN2EIP7</accession>
<dbReference type="InterPro" id="IPR050708">
    <property type="entry name" value="T6SS_VgrG/RHS"/>
</dbReference>
<gene>
    <name evidence="1" type="ORF">GCM10009742_66440</name>
</gene>
<dbReference type="NCBIfam" id="TIGR03696">
    <property type="entry name" value="Rhs_assc_core"/>
    <property type="match status" value="1"/>
</dbReference>
<dbReference type="EMBL" id="BAAAND010000012">
    <property type="protein sequence ID" value="GAA1607291.1"/>
    <property type="molecule type" value="Genomic_DNA"/>
</dbReference>
<sequence length="102" mass="10927">MTDYHETSQVAVDAATLAATKRYAKPFGDPRGIAPAAWPDKHGFLGKPEDKDTGLTTVGAREYDPTIGRFLSVDPVLDIADPQQMLGYTYANDNPTSGSDPA</sequence>
<reference evidence="1 2" key="1">
    <citation type="journal article" date="2019" name="Int. J. Syst. Evol. Microbiol.">
        <title>The Global Catalogue of Microorganisms (GCM) 10K type strain sequencing project: providing services to taxonomists for standard genome sequencing and annotation.</title>
        <authorList>
            <consortium name="The Broad Institute Genomics Platform"/>
            <consortium name="The Broad Institute Genome Sequencing Center for Infectious Disease"/>
            <person name="Wu L."/>
            <person name="Ma J."/>
        </authorList>
    </citation>
    <scope>NUCLEOTIDE SEQUENCE [LARGE SCALE GENOMIC DNA]</scope>
    <source>
        <strain evidence="1 2">JCM 14304</strain>
    </source>
</reference>
<evidence type="ECO:0000313" key="1">
    <source>
        <dbReference type="EMBL" id="GAA1607291.1"/>
    </source>
</evidence>
<dbReference type="InterPro" id="IPR022385">
    <property type="entry name" value="Rhs_assc_core"/>
</dbReference>
<organism evidence="1 2">
    <name type="scientific">Kribbella karoonensis</name>
    <dbReference type="NCBI Taxonomy" id="324851"/>
    <lineage>
        <taxon>Bacteria</taxon>
        <taxon>Bacillati</taxon>
        <taxon>Actinomycetota</taxon>
        <taxon>Actinomycetes</taxon>
        <taxon>Propionibacteriales</taxon>
        <taxon>Kribbellaceae</taxon>
        <taxon>Kribbella</taxon>
    </lineage>
</organism>
<evidence type="ECO:0008006" key="3">
    <source>
        <dbReference type="Google" id="ProtNLM"/>
    </source>
</evidence>
<dbReference type="Proteomes" id="UP001500190">
    <property type="component" value="Unassembled WGS sequence"/>
</dbReference>
<proteinExistence type="predicted"/>
<dbReference type="PANTHER" id="PTHR32305">
    <property type="match status" value="1"/>
</dbReference>
<evidence type="ECO:0000313" key="2">
    <source>
        <dbReference type="Proteomes" id="UP001500190"/>
    </source>
</evidence>
<dbReference type="PANTHER" id="PTHR32305:SF17">
    <property type="entry name" value="TRNA NUCLEASE WAPA"/>
    <property type="match status" value="1"/>
</dbReference>
<dbReference type="RefSeq" id="WP_344198641.1">
    <property type="nucleotide sequence ID" value="NZ_BAAAND010000012.1"/>
</dbReference>